<name>A0AAN7NMU7_MYCAM</name>
<protein>
    <recommendedName>
        <fullName evidence="4">Reverse transcriptase domain-containing protein</fullName>
    </recommendedName>
</protein>
<reference evidence="2 3" key="1">
    <citation type="journal article" date="2023" name="J. Hered.">
        <title>Chromosome-level genome of the wood stork (Mycteria americana) provides insight into avian chromosome evolution.</title>
        <authorList>
            <person name="Flamio R. Jr."/>
            <person name="Ramstad K.M."/>
        </authorList>
    </citation>
    <scope>NUCLEOTIDE SEQUENCE [LARGE SCALE GENOMIC DNA]</scope>
    <source>
        <strain evidence="2">JAX WOST 10</strain>
    </source>
</reference>
<accession>A0AAN7NMU7</accession>
<dbReference type="Proteomes" id="UP001333110">
    <property type="component" value="Unassembled WGS sequence"/>
</dbReference>
<evidence type="ECO:0000313" key="3">
    <source>
        <dbReference type="Proteomes" id="UP001333110"/>
    </source>
</evidence>
<proteinExistence type="predicted"/>
<evidence type="ECO:0000256" key="1">
    <source>
        <dbReference type="SAM" id="MobiDB-lite"/>
    </source>
</evidence>
<dbReference type="EMBL" id="JAUNZN010000002">
    <property type="protein sequence ID" value="KAK4827274.1"/>
    <property type="molecule type" value="Genomic_DNA"/>
</dbReference>
<evidence type="ECO:0000313" key="2">
    <source>
        <dbReference type="EMBL" id="KAK4827274.1"/>
    </source>
</evidence>
<organism evidence="2 3">
    <name type="scientific">Mycteria americana</name>
    <name type="common">Wood stork</name>
    <dbReference type="NCBI Taxonomy" id="33587"/>
    <lineage>
        <taxon>Eukaryota</taxon>
        <taxon>Metazoa</taxon>
        <taxon>Chordata</taxon>
        <taxon>Craniata</taxon>
        <taxon>Vertebrata</taxon>
        <taxon>Euteleostomi</taxon>
        <taxon>Archelosauria</taxon>
        <taxon>Archosauria</taxon>
        <taxon>Dinosauria</taxon>
        <taxon>Saurischia</taxon>
        <taxon>Theropoda</taxon>
        <taxon>Coelurosauria</taxon>
        <taxon>Aves</taxon>
        <taxon>Neognathae</taxon>
        <taxon>Neoaves</taxon>
        <taxon>Aequornithes</taxon>
        <taxon>Ciconiiformes</taxon>
        <taxon>Ciconiidae</taxon>
        <taxon>Mycteria</taxon>
    </lineage>
</organism>
<sequence length="159" mass="16820">MHLCAVIKGTKFSWQLVTSGIPHGSVLGPILFNNFINILKNGTEFASASSQILNWGGGGGRGAVNTLGSKAALQSELDRLELWALWANFASHTSLGKDTPPPPKKRVDLGTKSACVKPPASQKHCLPHPASGFDLERLRAASASSERLSPEPSPPDGDK</sequence>
<evidence type="ECO:0008006" key="4">
    <source>
        <dbReference type="Google" id="ProtNLM"/>
    </source>
</evidence>
<comment type="caution">
    <text evidence="2">The sequence shown here is derived from an EMBL/GenBank/DDBJ whole genome shotgun (WGS) entry which is preliminary data.</text>
</comment>
<feature type="region of interest" description="Disordered" evidence="1">
    <location>
        <begin position="92"/>
        <end position="159"/>
    </location>
</feature>
<gene>
    <name evidence="2" type="ORF">QYF61_016016</name>
</gene>
<dbReference type="AlphaFoldDB" id="A0AAN7NMU7"/>
<keyword evidence="3" id="KW-1185">Reference proteome</keyword>